<dbReference type="RefSeq" id="XP_035341452.1">
    <property type="nucleotide sequence ID" value="XM_035485559.1"/>
</dbReference>
<feature type="domain" description="Aminoglycoside phosphotransferase" evidence="1">
    <location>
        <begin position="60"/>
        <end position="125"/>
    </location>
</feature>
<keyword evidence="3" id="KW-1185">Reference proteome</keyword>
<evidence type="ECO:0000313" key="2">
    <source>
        <dbReference type="EMBL" id="QKX55273.1"/>
    </source>
</evidence>
<dbReference type="AlphaFoldDB" id="A0A7H8QQ44"/>
<dbReference type="EMBL" id="CP055898">
    <property type="protein sequence ID" value="QKX55273.1"/>
    <property type="molecule type" value="Genomic_DNA"/>
</dbReference>
<gene>
    <name evidence="2" type="ORF">TRUGW13939_02365</name>
</gene>
<protein>
    <recommendedName>
        <fullName evidence="1">Aminoglycoside phosphotransferase domain-containing protein</fullName>
    </recommendedName>
</protein>
<dbReference type="Proteomes" id="UP000509510">
    <property type="component" value="Chromosome I"/>
</dbReference>
<organism evidence="2 3">
    <name type="scientific">Talaromyces rugulosus</name>
    <name type="common">Penicillium rugulosum</name>
    <dbReference type="NCBI Taxonomy" id="121627"/>
    <lineage>
        <taxon>Eukaryota</taxon>
        <taxon>Fungi</taxon>
        <taxon>Dikarya</taxon>
        <taxon>Ascomycota</taxon>
        <taxon>Pezizomycotina</taxon>
        <taxon>Eurotiomycetes</taxon>
        <taxon>Eurotiomycetidae</taxon>
        <taxon>Eurotiales</taxon>
        <taxon>Trichocomaceae</taxon>
        <taxon>Talaromyces</taxon>
        <taxon>Talaromyces sect. Islandici</taxon>
    </lineage>
</organism>
<accession>A0A7H8QQ44</accession>
<dbReference type="PANTHER" id="PTHR21310:SF55">
    <property type="entry name" value="AMINOGLYCOSIDE PHOSPHOTRANSFERASE DOMAIN-CONTAINING PROTEIN"/>
    <property type="match status" value="1"/>
</dbReference>
<dbReference type="SUPFAM" id="SSF56112">
    <property type="entry name" value="Protein kinase-like (PK-like)"/>
    <property type="match status" value="1"/>
</dbReference>
<sequence>MTELHSRKPDFIGSVDGSPCEDPVFCAEIGGFSPYKTEEDFKEGLVRAMRLSPNNSRVDHIAKLVKALPKHEIVLTHSDIAPRNIIVRGDHIVGILDWEMAGFYPAYWEYAKALYMTDWPSRWIADGTVDEIMEPYYLEHAVLLHLQDLLF</sequence>
<dbReference type="InterPro" id="IPR002575">
    <property type="entry name" value="Aminoglycoside_PTrfase"/>
</dbReference>
<reference evidence="3" key="1">
    <citation type="submission" date="2020-06" db="EMBL/GenBank/DDBJ databases">
        <title>A chromosome-scale genome assembly of Talaromyces rugulosus W13939.</title>
        <authorList>
            <person name="Wang B."/>
            <person name="Guo L."/>
            <person name="Ye K."/>
            <person name="Wang L."/>
        </authorList>
    </citation>
    <scope>NUCLEOTIDE SEQUENCE [LARGE SCALE GENOMIC DNA]</scope>
    <source>
        <strain evidence="3">W13939</strain>
    </source>
</reference>
<dbReference type="Pfam" id="PF01636">
    <property type="entry name" value="APH"/>
    <property type="match status" value="1"/>
</dbReference>
<name>A0A7H8QQ44_TALRU</name>
<dbReference type="GeneID" id="55989874"/>
<dbReference type="InterPro" id="IPR051678">
    <property type="entry name" value="AGP_Transferase"/>
</dbReference>
<dbReference type="InterPro" id="IPR011009">
    <property type="entry name" value="Kinase-like_dom_sf"/>
</dbReference>
<dbReference type="OrthoDB" id="8300194at2759"/>
<evidence type="ECO:0000313" key="3">
    <source>
        <dbReference type="Proteomes" id="UP000509510"/>
    </source>
</evidence>
<dbReference type="KEGG" id="trg:TRUGW13939_02365"/>
<evidence type="ECO:0000259" key="1">
    <source>
        <dbReference type="Pfam" id="PF01636"/>
    </source>
</evidence>
<dbReference type="PANTHER" id="PTHR21310">
    <property type="entry name" value="AMINOGLYCOSIDE PHOSPHOTRANSFERASE-RELATED-RELATED"/>
    <property type="match status" value="1"/>
</dbReference>
<proteinExistence type="predicted"/>
<dbReference type="Gene3D" id="3.90.1200.10">
    <property type="match status" value="1"/>
</dbReference>